<name>A0ABD3N7M7_9STRA</name>
<evidence type="ECO:0000313" key="2">
    <source>
        <dbReference type="EMBL" id="KAL3770557.1"/>
    </source>
</evidence>
<feature type="domain" description="Aminoglycoside phosphotransferase" evidence="1">
    <location>
        <begin position="98"/>
        <end position="303"/>
    </location>
</feature>
<reference evidence="2 3" key="1">
    <citation type="submission" date="2024-10" db="EMBL/GenBank/DDBJ databases">
        <title>Updated reference genomes for cyclostephanoid diatoms.</title>
        <authorList>
            <person name="Roberts W.R."/>
            <person name="Alverson A.J."/>
        </authorList>
    </citation>
    <scope>NUCLEOTIDE SEQUENCE [LARGE SCALE GENOMIC DNA]</scope>
    <source>
        <strain evidence="2 3">AJA232-27</strain>
    </source>
</reference>
<evidence type="ECO:0000313" key="3">
    <source>
        <dbReference type="Proteomes" id="UP001530293"/>
    </source>
</evidence>
<dbReference type="Pfam" id="PF01636">
    <property type="entry name" value="APH"/>
    <property type="match status" value="1"/>
</dbReference>
<gene>
    <name evidence="2" type="ORF">ACHAWU_007829</name>
</gene>
<dbReference type="Gene3D" id="3.90.1200.10">
    <property type="match status" value="1"/>
</dbReference>
<dbReference type="InterPro" id="IPR011009">
    <property type="entry name" value="Kinase-like_dom_sf"/>
</dbReference>
<accession>A0ABD3N7M7</accession>
<dbReference type="AlphaFoldDB" id="A0ABD3N7M7"/>
<proteinExistence type="predicted"/>
<protein>
    <recommendedName>
        <fullName evidence="1">Aminoglycoside phosphotransferase domain-containing protein</fullName>
    </recommendedName>
</protein>
<dbReference type="SUPFAM" id="SSF56112">
    <property type="entry name" value="Protein kinase-like (PK-like)"/>
    <property type="match status" value="1"/>
</dbReference>
<organism evidence="2 3">
    <name type="scientific">Discostella pseudostelligera</name>
    <dbReference type="NCBI Taxonomy" id="259834"/>
    <lineage>
        <taxon>Eukaryota</taxon>
        <taxon>Sar</taxon>
        <taxon>Stramenopiles</taxon>
        <taxon>Ochrophyta</taxon>
        <taxon>Bacillariophyta</taxon>
        <taxon>Coscinodiscophyceae</taxon>
        <taxon>Thalassiosirophycidae</taxon>
        <taxon>Stephanodiscales</taxon>
        <taxon>Stephanodiscaceae</taxon>
        <taxon>Discostella</taxon>
    </lineage>
</organism>
<keyword evidence="3" id="KW-1185">Reference proteome</keyword>
<comment type="caution">
    <text evidence="2">The sequence shown here is derived from an EMBL/GenBank/DDBJ whole genome shotgun (WGS) entry which is preliminary data.</text>
</comment>
<evidence type="ECO:0000259" key="1">
    <source>
        <dbReference type="Pfam" id="PF01636"/>
    </source>
</evidence>
<dbReference type="Proteomes" id="UP001530293">
    <property type="component" value="Unassembled WGS sequence"/>
</dbReference>
<dbReference type="InterPro" id="IPR002575">
    <property type="entry name" value="Aminoglycoside_PTrfase"/>
</dbReference>
<sequence>MEEDSFPSGDEFAEDKRVKKILLIDTITARCASSSHEILQQMHNAINGTDSGSKLEAKVLSGGYTNFSYKVYVDTHPELCVYAKFCFEFAMWNPDKSSRYDLRRVENEYNIMEKMSKTASGTIVTPLALWDVYHEGQNMKLLVTEWSKVDEQFCNQFIDGAVDPRVAPKIADTLAKLHNIQDFDPDFNDNVKPFMMNMFKQMFEIGLEACKIENQKDRTGEYCVSLGEEVVVKILNAHMSIFFQPDCLIHGDSHVFNTLVEPKPSIEELEEFGPDGTFVLCDWEMAMAGPLGRDIGLALTFPVGCMIAHALNGREEAYKSIEDYINTLLDNYCSRMVEAGKSSKEMARILRNIAGSCGNFMYLVFYELRCQEFFPVESSIDKEYLYDAIGILGWKLMRLGYDTDYVPESSGMDKIRTTMFNLLDEEVSLAQSLFDSRKARRQPRKSSMLRASNRRISDTRIVYLMAEHVRRSTISRQDGNQRSLSENAVLE</sequence>
<dbReference type="EMBL" id="JALLBG020000039">
    <property type="protein sequence ID" value="KAL3770557.1"/>
    <property type="molecule type" value="Genomic_DNA"/>
</dbReference>